<dbReference type="RefSeq" id="WP_343853003.1">
    <property type="nucleotide sequence ID" value="NZ_BAAAFI010000038.1"/>
</dbReference>
<protein>
    <recommendedName>
        <fullName evidence="2">Rhodanese domain-containing protein</fullName>
    </recommendedName>
</protein>
<dbReference type="Proteomes" id="UP001500469">
    <property type="component" value="Unassembled WGS sequence"/>
</dbReference>
<evidence type="ECO:0000259" key="2">
    <source>
        <dbReference type="PROSITE" id="PS50206"/>
    </source>
</evidence>
<dbReference type="SMART" id="SM00450">
    <property type="entry name" value="RHOD"/>
    <property type="match status" value="1"/>
</dbReference>
<evidence type="ECO:0000313" key="4">
    <source>
        <dbReference type="Proteomes" id="UP001500469"/>
    </source>
</evidence>
<organism evidence="3 4">
    <name type="scientific">Algoriphagus jejuensis</name>
    <dbReference type="NCBI Taxonomy" id="419934"/>
    <lineage>
        <taxon>Bacteria</taxon>
        <taxon>Pseudomonadati</taxon>
        <taxon>Bacteroidota</taxon>
        <taxon>Cytophagia</taxon>
        <taxon>Cytophagales</taxon>
        <taxon>Cyclobacteriaceae</taxon>
        <taxon>Algoriphagus</taxon>
    </lineage>
</organism>
<dbReference type="PANTHER" id="PTHR43031:SF7">
    <property type="entry name" value="NITRIC OXIDE REDUCTASE FLRD-NAD(+) REDUCTASE"/>
    <property type="match status" value="1"/>
</dbReference>
<dbReference type="Pfam" id="PF00581">
    <property type="entry name" value="Rhodanese"/>
    <property type="match status" value="1"/>
</dbReference>
<dbReference type="SUPFAM" id="SSF52821">
    <property type="entry name" value="Rhodanese/Cell cycle control phosphatase"/>
    <property type="match status" value="1"/>
</dbReference>
<gene>
    <name evidence="3" type="ORF">GCM10009119_29810</name>
</gene>
<dbReference type="PANTHER" id="PTHR43031">
    <property type="entry name" value="FAD-DEPENDENT OXIDOREDUCTASE"/>
    <property type="match status" value="1"/>
</dbReference>
<keyword evidence="1" id="KW-0732">Signal</keyword>
<evidence type="ECO:0000313" key="3">
    <source>
        <dbReference type="EMBL" id="GAA0880011.1"/>
    </source>
</evidence>
<dbReference type="PROSITE" id="PS50206">
    <property type="entry name" value="RHODANESE_3"/>
    <property type="match status" value="1"/>
</dbReference>
<dbReference type="Gene3D" id="3.40.250.10">
    <property type="entry name" value="Rhodanese-like domain"/>
    <property type="match status" value="1"/>
</dbReference>
<accession>A0ABN1N3B5</accession>
<reference evidence="3 4" key="1">
    <citation type="journal article" date="2019" name="Int. J. Syst. Evol. Microbiol.">
        <title>The Global Catalogue of Microorganisms (GCM) 10K type strain sequencing project: providing services to taxonomists for standard genome sequencing and annotation.</title>
        <authorList>
            <consortium name="The Broad Institute Genomics Platform"/>
            <consortium name="The Broad Institute Genome Sequencing Center for Infectious Disease"/>
            <person name="Wu L."/>
            <person name="Ma J."/>
        </authorList>
    </citation>
    <scope>NUCLEOTIDE SEQUENCE [LARGE SCALE GENOMIC DNA]</scope>
    <source>
        <strain evidence="3 4">JCM 16112</strain>
    </source>
</reference>
<name>A0ABN1N3B5_9BACT</name>
<dbReference type="CDD" id="cd00158">
    <property type="entry name" value="RHOD"/>
    <property type="match status" value="1"/>
</dbReference>
<feature type="signal peptide" evidence="1">
    <location>
        <begin position="1"/>
        <end position="20"/>
    </location>
</feature>
<proteinExistence type="predicted"/>
<dbReference type="InterPro" id="IPR036873">
    <property type="entry name" value="Rhodanese-like_dom_sf"/>
</dbReference>
<sequence length="131" mass="14574">MKTRLFFLLSFLLIGTATLAQSTKKDSVKVLSVADFSKEVGKKNTAIIDVRTPEEVFEGHLAESMNANLLSENFAEEIDVLNKKTTYPLYCRTGVKSRKAADLMQKAGFKHVYMLDGGITAWKEAGKPIEK</sequence>
<comment type="caution">
    <text evidence="3">The sequence shown here is derived from an EMBL/GenBank/DDBJ whole genome shotgun (WGS) entry which is preliminary data.</text>
</comment>
<dbReference type="InterPro" id="IPR050229">
    <property type="entry name" value="GlpE_sulfurtransferase"/>
</dbReference>
<evidence type="ECO:0000256" key="1">
    <source>
        <dbReference type="SAM" id="SignalP"/>
    </source>
</evidence>
<feature type="domain" description="Rhodanese" evidence="2">
    <location>
        <begin position="41"/>
        <end position="131"/>
    </location>
</feature>
<dbReference type="EMBL" id="BAAAFI010000038">
    <property type="protein sequence ID" value="GAA0880011.1"/>
    <property type="molecule type" value="Genomic_DNA"/>
</dbReference>
<feature type="chain" id="PRO_5045036999" description="Rhodanese domain-containing protein" evidence="1">
    <location>
        <begin position="21"/>
        <end position="131"/>
    </location>
</feature>
<dbReference type="InterPro" id="IPR001763">
    <property type="entry name" value="Rhodanese-like_dom"/>
</dbReference>
<keyword evidence="4" id="KW-1185">Reference proteome</keyword>